<dbReference type="EMBL" id="BART01034206">
    <property type="protein sequence ID" value="GAH15583.1"/>
    <property type="molecule type" value="Genomic_DNA"/>
</dbReference>
<dbReference type="AlphaFoldDB" id="X1F475"/>
<evidence type="ECO:0000313" key="1">
    <source>
        <dbReference type="EMBL" id="GAH15583.1"/>
    </source>
</evidence>
<sequence length="217" mass="25055">PTPIRDSRADIVMTHEIGTGTFLPEENCSLIMTNANVILIIGAKAYLEKIYISFKGNYTIYNPTESMKSTLIAPFSSEFEILESSCAIKIENTTVPYDFFEYNYTDSPWEEYFDWEYVHTWTRKFLIINATFPENNSITIEYSFIAYIDTTTSIDILNIYYDVGTSRAWNGTISERIEFKVYGKLPDSYSSSRNCTLSDITNGKSYAWEWENEIITS</sequence>
<accession>X1F475</accession>
<comment type="caution">
    <text evidence="1">The sequence shown here is derived from an EMBL/GenBank/DDBJ whole genome shotgun (WGS) entry which is preliminary data.</text>
</comment>
<name>X1F475_9ZZZZ</name>
<feature type="non-terminal residue" evidence="1">
    <location>
        <position position="1"/>
    </location>
</feature>
<organism evidence="1">
    <name type="scientific">marine sediment metagenome</name>
    <dbReference type="NCBI Taxonomy" id="412755"/>
    <lineage>
        <taxon>unclassified sequences</taxon>
        <taxon>metagenomes</taxon>
        <taxon>ecological metagenomes</taxon>
    </lineage>
</organism>
<feature type="non-terminal residue" evidence="1">
    <location>
        <position position="217"/>
    </location>
</feature>
<protein>
    <submittedName>
        <fullName evidence="1">Uncharacterized protein</fullName>
    </submittedName>
</protein>
<proteinExistence type="predicted"/>
<gene>
    <name evidence="1" type="ORF">S01H4_58542</name>
</gene>
<reference evidence="1" key="1">
    <citation type="journal article" date="2014" name="Front. Microbiol.">
        <title>High frequency of phylogenetically diverse reductive dehalogenase-homologous genes in deep subseafloor sedimentary metagenomes.</title>
        <authorList>
            <person name="Kawai M."/>
            <person name="Futagami T."/>
            <person name="Toyoda A."/>
            <person name="Takaki Y."/>
            <person name="Nishi S."/>
            <person name="Hori S."/>
            <person name="Arai W."/>
            <person name="Tsubouchi T."/>
            <person name="Morono Y."/>
            <person name="Uchiyama I."/>
            <person name="Ito T."/>
            <person name="Fujiyama A."/>
            <person name="Inagaki F."/>
            <person name="Takami H."/>
        </authorList>
    </citation>
    <scope>NUCLEOTIDE SEQUENCE</scope>
    <source>
        <strain evidence="1">Expedition CK06-06</strain>
    </source>
</reference>